<feature type="transmembrane region" description="Helical" evidence="1">
    <location>
        <begin position="222"/>
        <end position="239"/>
    </location>
</feature>
<keyword evidence="1" id="KW-1133">Transmembrane helix</keyword>
<dbReference type="InterPro" id="IPR047928">
    <property type="entry name" value="Perm_prefix_1"/>
</dbReference>
<evidence type="ECO:0000256" key="1">
    <source>
        <dbReference type="SAM" id="Phobius"/>
    </source>
</evidence>
<feature type="transmembrane region" description="Helical" evidence="1">
    <location>
        <begin position="80"/>
        <end position="103"/>
    </location>
</feature>
<feature type="transmembrane region" description="Helical" evidence="1">
    <location>
        <begin position="197"/>
        <end position="216"/>
    </location>
</feature>
<feature type="transmembrane region" description="Helical" evidence="1">
    <location>
        <begin position="251"/>
        <end position="270"/>
    </location>
</feature>
<feature type="transmembrane region" description="Helical" evidence="1">
    <location>
        <begin position="468"/>
        <end position="486"/>
    </location>
</feature>
<feature type="transmembrane region" description="Helical" evidence="1">
    <location>
        <begin position="171"/>
        <end position="190"/>
    </location>
</feature>
<keyword evidence="1" id="KW-0812">Transmembrane</keyword>
<sequence length="502" mass="55778">MFFLDKERFLDEITDQISYKPLRPSIRQELSSHIEDRVEEYESLGLSASDAAAKALACMGDAVAIGTELNEIHRIQGSPLLSIVTALLFLTGFAAACSGFMGWTHQQAANGALCYIPGGILLVITALKGYPLLIRCRRVLAFAIPFLYLVVQAHEIIYTHINGRYFNIGNITYFATMLFAPVALVLLYGCRQYRKHVLAALFTCAGLWAMSMYFSLLYEGGTAALIFILTMTCTVCFMIHRKILQGSKRKLYAGVLAGLALLSSPLFLTARGRGSIQAFLSPQSAISSTWDDTYNGILIRRLIAKTPLTHGIVLSPEEMMDYGTGAWYFASRNPRRIGIDATGNTSNRQLFESYGEWEPGSTPRYIHYNAENVTLQDILPQHYYNNYVIAVCILLFGWLPGLVLIGAMALFYLLLFSCIARIRGKLASSLAFCCGQCLLWQGVLYLLGNLGYQYASFSNLPLISEGRMSILANMLLLGMIVSAYRFDRVVDDGIWDLRNAEG</sequence>
<proteinExistence type="predicted"/>
<evidence type="ECO:0000313" key="2">
    <source>
        <dbReference type="EMBL" id="NSJ49961.1"/>
    </source>
</evidence>
<feature type="transmembrane region" description="Helical" evidence="1">
    <location>
        <begin position="109"/>
        <end position="127"/>
    </location>
</feature>
<keyword evidence="3" id="KW-1185">Reference proteome</keyword>
<gene>
    <name evidence="2" type="ORF">G5B36_14800</name>
</gene>
<feature type="transmembrane region" description="Helical" evidence="1">
    <location>
        <begin position="387"/>
        <end position="414"/>
    </location>
</feature>
<protein>
    <submittedName>
        <fullName evidence="2">Uncharacterized protein</fullName>
    </submittedName>
</protein>
<feature type="transmembrane region" description="Helical" evidence="1">
    <location>
        <begin position="426"/>
        <end position="448"/>
    </location>
</feature>
<dbReference type="NCBIfam" id="NF038403">
    <property type="entry name" value="perm_prefix_1"/>
    <property type="match status" value="1"/>
</dbReference>
<evidence type="ECO:0000313" key="3">
    <source>
        <dbReference type="Proteomes" id="UP000669239"/>
    </source>
</evidence>
<comment type="caution">
    <text evidence="2">The sequence shown here is derived from an EMBL/GenBank/DDBJ whole genome shotgun (WGS) entry which is preliminary data.</text>
</comment>
<dbReference type="Proteomes" id="UP000669239">
    <property type="component" value="Unassembled WGS sequence"/>
</dbReference>
<organism evidence="2 3">
    <name type="scientific">Enterocloster aldenensis</name>
    <dbReference type="NCBI Taxonomy" id="358742"/>
    <lineage>
        <taxon>Bacteria</taxon>
        <taxon>Bacillati</taxon>
        <taxon>Bacillota</taxon>
        <taxon>Clostridia</taxon>
        <taxon>Lachnospirales</taxon>
        <taxon>Lachnospiraceae</taxon>
        <taxon>Enterocloster</taxon>
    </lineage>
</organism>
<dbReference type="EMBL" id="JAAITT010000020">
    <property type="protein sequence ID" value="NSJ49961.1"/>
    <property type="molecule type" value="Genomic_DNA"/>
</dbReference>
<feature type="transmembrane region" description="Helical" evidence="1">
    <location>
        <begin position="139"/>
        <end position="159"/>
    </location>
</feature>
<name>A0ABX2HNI0_9FIRM</name>
<accession>A0ABX2HNI0</accession>
<reference evidence="2 3" key="1">
    <citation type="journal article" date="2020" name="Cell Host Microbe">
        <title>Functional and Genomic Variation between Human-Derived Isolates of Lachnospiraceae Reveals Inter- and Intra-Species Diversity.</title>
        <authorList>
            <person name="Sorbara M.T."/>
            <person name="Littmann E.R."/>
            <person name="Fontana E."/>
            <person name="Moody T.U."/>
            <person name="Kohout C.E."/>
            <person name="Gjonbalaj M."/>
            <person name="Eaton V."/>
            <person name="Seok R."/>
            <person name="Leiner I.M."/>
            <person name="Pamer E.G."/>
        </authorList>
    </citation>
    <scope>NUCLEOTIDE SEQUENCE [LARGE SCALE GENOMIC DNA]</scope>
    <source>
        <strain evidence="2 3">MSK.1.17</strain>
    </source>
</reference>
<keyword evidence="1" id="KW-0472">Membrane</keyword>